<feature type="region of interest" description="Disordered" evidence="1">
    <location>
        <begin position="58"/>
        <end position="77"/>
    </location>
</feature>
<organism evidence="2">
    <name type="scientific">Sesamum radiatum</name>
    <name type="common">Black benniseed</name>
    <dbReference type="NCBI Taxonomy" id="300843"/>
    <lineage>
        <taxon>Eukaryota</taxon>
        <taxon>Viridiplantae</taxon>
        <taxon>Streptophyta</taxon>
        <taxon>Embryophyta</taxon>
        <taxon>Tracheophyta</taxon>
        <taxon>Spermatophyta</taxon>
        <taxon>Magnoliopsida</taxon>
        <taxon>eudicotyledons</taxon>
        <taxon>Gunneridae</taxon>
        <taxon>Pentapetalae</taxon>
        <taxon>asterids</taxon>
        <taxon>lamiids</taxon>
        <taxon>Lamiales</taxon>
        <taxon>Pedaliaceae</taxon>
        <taxon>Sesamum</taxon>
    </lineage>
</organism>
<dbReference type="AlphaFoldDB" id="A0AAW2VRF8"/>
<sequence length="77" mass="8703">MTIFRKIHVEISPGRPVRSSQGCWRSQHARHPTSSMQQPRDYSNSDLQRLTTMPLRELAANSEPAAISRSRESAVAK</sequence>
<reference evidence="2" key="2">
    <citation type="journal article" date="2024" name="Plant">
        <title>Genomic evolution and insights into agronomic trait innovations of Sesamum species.</title>
        <authorList>
            <person name="Miao H."/>
            <person name="Wang L."/>
            <person name="Qu L."/>
            <person name="Liu H."/>
            <person name="Sun Y."/>
            <person name="Le M."/>
            <person name="Wang Q."/>
            <person name="Wei S."/>
            <person name="Zheng Y."/>
            <person name="Lin W."/>
            <person name="Duan Y."/>
            <person name="Cao H."/>
            <person name="Xiong S."/>
            <person name="Wang X."/>
            <person name="Wei L."/>
            <person name="Li C."/>
            <person name="Ma Q."/>
            <person name="Ju M."/>
            <person name="Zhao R."/>
            <person name="Li G."/>
            <person name="Mu C."/>
            <person name="Tian Q."/>
            <person name="Mei H."/>
            <person name="Zhang T."/>
            <person name="Gao T."/>
            <person name="Zhang H."/>
        </authorList>
    </citation>
    <scope>NUCLEOTIDE SEQUENCE</scope>
    <source>
        <strain evidence="2">G02</strain>
    </source>
</reference>
<feature type="region of interest" description="Disordered" evidence="1">
    <location>
        <begin position="15"/>
        <end position="46"/>
    </location>
</feature>
<reference evidence="2" key="1">
    <citation type="submission" date="2020-06" db="EMBL/GenBank/DDBJ databases">
        <authorList>
            <person name="Li T."/>
            <person name="Hu X."/>
            <person name="Zhang T."/>
            <person name="Song X."/>
            <person name="Zhang H."/>
            <person name="Dai N."/>
            <person name="Sheng W."/>
            <person name="Hou X."/>
            <person name="Wei L."/>
        </authorList>
    </citation>
    <scope>NUCLEOTIDE SEQUENCE</scope>
    <source>
        <strain evidence="2">G02</strain>
        <tissue evidence="2">Leaf</tissue>
    </source>
</reference>
<feature type="compositionally biased region" description="Polar residues" evidence="1">
    <location>
        <begin position="32"/>
        <end position="46"/>
    </location>
</feature>
<gene>
    <name evidence="2" type="ORF">Sradi_0691000</name>
</gene>
<proteinExistence type="predicted"/>
<protein>
    <submittedName>
        <fullName evidence="2">Uncharacterized protein</fullName>
    </submittedName>
</protein>
<accession>A0AAW2VRF8</accession>
<evidence type="ECO:0000313" key="2">
    <source>
        <dbReference type="EMBL" id="KAL0430650.1"/>
    </source>
</evidence>
<comment type="caution">
    <text evidence="2">The sequence shown here is derived from an EMBL/GenBank/DDBJ whole genome shotgun (WGS) entry which is preliminary data.</text>
</comment>
<name>A0AAW2VRF8_SESRA</name>
<dbReference type="EMBL" id="JACGWJ010000003">
    <property type="protein sequence ID" value="KAL0430650.1"/>
    <property type="molecule type" value="Genomic_DNA"/>
</dbReference>
<evidence type="ECO:0000256" key="1">
    <source>
        <dbReference type="SAM" id="MobiDB-lite"/>
    </source>
</evidence>